<evidence type="ECO:0000256" key="3">
    <source>
        <dbReference type="ARBA" id="ARBA00022989"/>
    </source>
</evidence>
<feature type="transmembrane region" description="Helical" evidence="5">
    <location>
        <begin position="66"/>
        <end position="91"/>
    </location>
</feature>
<keyword evidence="4 5" id="KW-0472">Membrane</keyword>
<keyword evidence="3 5" id="KW-1133">Transmembrane helix</keyword>
<dbReference type="InterPro" id="IPR003825">
    <property type="entry name" value="Colicin-V_CvpA"/>
</dbReference>
<gene>
    <name evidence="6" type="ORF">SAMN02745152_00584</name>
</gene>
<dbReference type="PANTHER" id="PTHR36926:SF1">
    <property type="entry name" value="COLICIN V PRODUCTION PROTEIN"/>
    <property type="match status" value="1"/>
</dbReference>
<comment type="subcellular location">
    <subcellularLocation>
        <location evidence="1">Membrane</location>
        <topology evidence="1">Multi-pass membrane protein</topology>
    </subcellularLocation>
</comment>
<dbReference type="AlphaFoldDB" id="A0A1T4LL20"/>
<dbReference type="InterPro" id="IPR052719">
    <property type="entry name" value="CvpA-like"/>
</dbReference>
<evidence type="ECO:0000313" key="7">
    <source>
        <dbReference type="Proteomes" id="UP000190395"/>
    </source>
</evidence>
<evidence type="ECO:0000313" key="6">
    <source>
        <dbReference type="EMBL" id="SJZ55409.1"/>
    </source>
</evidence>
<feature type="transmembrane region" description="Helical" evidence="5">
    <location>
        <begin position="34"/>
        <end position="54"/>
    </location>
</feature>
<feature type="transmembrane region" description="Helical" evidence="5">
    <location>
        <begin position="6"/>
        <end position="27"/>
    </location>
</feature>
<dbReference type="GO" id="GO:0009403">
    <property type="term" value="P:toxin biosynthetic process"/>
    <property type="evidence" value="ECO:0007669"/>
    <property type="project" value="InterPro"/>
</dbReference>
<name>A0A1T4LL20_9SPIR</name>
<keyword evidence="7" id="KW-1185">Reference proteome</keyword>
<dbReference type="RefSeq" id="WP_078930330.1">
    <property type="nucleotide sequence ID" value="NZ_CAMCOW010000017.1"/>
</dbReference>
<evidence type="ECO:0000256" key="5">
    <source>
        <dbReference type="SAM" id="Phobius"/>
    </source>
</evidence>
<dbReference type="GO" id="GO:0016020">
    <property type="term" value="C:membrane"/>
    <property type="evidence" value="ECO:0007669"/>
    <property type="project" value="UniProtKB-SubCell"/>
</dbReference>
<evidence type="ECO:0000256" key="4">
    <source>
        <dbReference type="ARBA" id="ARBA00023136"/>
    </source>
</evidence>
<sequence length="159" mass="17527">MHFGFIDVVFFIIVLFFAITACAKGFLKELFGKLALVAGILVAVFFCGSLSPFLEKIIKIKSVCLVISFILLFIVVFLFVKILQTIIAGLFKGEILKSLDKILGFAIGMAEGLIIVSAIVIVLKAQPWFSTDFIDSTFFWTYFSPILAKPIVTLGAVFV</sequence>
<dbReference type="Pfam" id="PF02674">
    <property type="entry name" value="Colicin_V"/>
    <property type="match status" value="1"/>
</dbReference>
<evidence type="ECO:0000256" key="2">
    <source>
        <dbReference type="ARBA" id="ARBA00022692"/>
    </source>
</evidence>
<protein>
    <submittedName>
        <fullName evidence="6">Membrane protein required for colicin V production</fullName>
    </submittedName>
</protein>
<dbReference type="PANTHER" id="PTHR36926">
    <property type="entry name" value="COLICIN V PRODUCTION PROTEIN"/>
    <property type="match status" value="1"/>
</dbReference>
<feature type="transmembrane region" description="Helical" evidence="5">
    <location>
        <begin position="137"/>
        <end position="158"/>
    </location>
</feature>
<dbReference type="EMBL" id="FUXC01000002">
    <property type="protein sequence ID" value="SJZ55409.1"/>
    <property type="molecule type" value="Genomic_DNA"/>
</dbReference>
<dbReference type="Proteomes" id="UP000190395">
    <property type="component" value="Unassembled WGS sequence"/>
</dbReference>
<keyword evidence="2 5" id="KW-0812">Transmembrane</keyword>
<dbReference type="STRING" id="225004.SAMN02745152_00584"/>
<feature type="transmembrane region" description="Helical" evidence="5">
    <location>
        <begin position="103"/>
        <end position="125"/>
    </location>
</feature>
<accession>A0A1T4LL20</accession>
<dbReference type="OrthoDB" id="361105at2"/>
<evidence type="ECO:0000256" key="1">
    <source>
        <dbReference type="ARBA" id="ARBA00004141"/>
    </source>
</evidence>
<proteinExistence type="predicted"/>
<organism evidence="6 7">
    <name type="scientific">Treponema berlinense</name>
    <dbReference type="NCBI Taxonomy" id="225004"/>
    <lineage>
        <taxon>Bacteria</taxon>
        <taxon>Pseudomonadati</taxon>
        <taxon>Spirochaetota</taxon>
        <taxon>Spirochaetia</taxon>
        <taxon>Spirochaetales</taxon>
        <taxon>Treponemataceae</taxon>
        <taxon>Treponema</taxon>
    </lineage>
</organism>
<dbReference type="GeneID" id="303366852"/>
<reference evidence="6 7" key="1">
    <citation type="submission" date="2017-02" db="EMBL/GenBank/DDBJ databases">
        <authorList>
            <person name="Peterson S.W."/>
        </authorList>
    </citation>
    <scope>NUCLEOTIDE SEQUENCE [LARGE SCALE GENOMIC DNA]</scope>
    <source>
        <strain evidence="6 7">ATCC BAA-909</strain>
    </source>
</reference>